<evidence type="ECO:0000313" key="9">
    <source>
        <dbReference type="EMBL" id="PKM91370.1"/>
    </source>
</evidence>
<feature type="transmembrane region" description="Helical" evidence="8">
    <location>
        <begin position="293"/>
        <end position="314"/>
    </location>
</feature>
<sequence length="320" mass="37727">MPKFLKISKKITKVTIDNPKLPKKIEWYNILDPEKKEISFLKKEFNFDDKHLEASLVKMTAQRPMIYNGKNYLFIIMHFPVLEKGQIVPSEIEFFVGHGFLVTLHDNKTKALKEFIEQCSEDKIFPESYKYESSAILLYEILEKLIQDSYTLLDENNIEISNVEKNIFENKQSEITSQLLILKRNIINIRRIIQNHKNIMKKLTEMESTLVPQEQIKNYYDNLAEHSQRIWEFSEIQKEIIESLHDTSESVSSYRINNIMKTLTIVSVIIMPLNLFINLFGMNFNPSPPEENIKLFMNIILISSLSGLLLLLFFKKKKWL</sequence>
<dbReference type="GO" id="GO:0000287">
    <property type="term" value="F:magnesium ion binding"/>
    <property type="evidence" value="ECO:0007669"/>
    <property type="project" value="TreeGrafter"/>
</dbReference>
<dbReference type="Pfam" id="PF01544">
    <property type="entry name" value="CorA"/>
    <property type="match status" value="1"/>
</dbReference>
<evidence type="ECO:0000256" key="1">
    <source>
        <dbReference type="ARBA" id="ARBA00004651"/>
    </source>
</evidence>
<evidence type="ECO:0000256" key="5">
    <source>
        <dbReference type="ARBA" id="ARBA00022692"/>
    </source>
</evidence>
<comment type="subcellular location">
    <subcellularLocation>
        <location evidence="1">Cell membrane</location>
        <topology evidence="1">Multi-pass membrane protein</topology>
    </subcellularLocation>
</comment>
<keyword evidence="6 8" id="KW-1133">Transmembrane helix</keyword>
<keyword evidence="3" id="KW-0813">Transport</keyword>
<name>A0A2N2E9G2_9BACT</name>
<dbReference type="InterPro" id="IPR045861">
    <property type="entry name" value="CorA_cytoplasmic_dom"/>
</dbReference>
<accession>A0A2N2E9G2</accession>
<dbReference type="GO" id="GO:0050897">
    <property type="term" value="F:cobalt ion binding"/>
    <property type="evidence" value="ECO:0007669"/>
    <property type="project" value="TreeGrafter"/>
</dbReference>
<evidence type="ECO:0000256" key="2">
    <source>
        <dbReference type="ARBA" id="ARBA00009765"/>
    </source>
</evidence>
<dbReference type="PANTHER" id="PTHR46494:SF1">
    <property type="entry name" value="CORA FAMILY METAL ION TRANSPORTER (EUROFUNG)"/>
    <property type="match status" value="1"/>
</dbReference>
<dbReference type="Gene3D" id="1.20.58.340">
    <property type="entry name" value="Magnesium transport protein CorA, transmembrane region"/>
    <property type="match status" value="2"/>
</dbReference>
<evidence type="ECO:0000256" key="7">
    <source>
        <dbReference type="ARBA" id="ARBA00023136"/>
    </source>
</evidence>
<reference evidence="9 10" key="1">
    <citation type="journal article" date="2017" name="ISME J.">
        <title>Potential for microbial H2 and metal transformations associated with novel bacteria and archaea in deep terrestrial subsurface sediments.</title>
        <authorList>
            <person name="Hernsdorf A.W."/>
            <person name="Amano Y."/>
            <person name="Miyakawa K."/>
            <person name="Ise K."/>
            <person name="Suzuki Y."/>
            <person name="Anantharaman K."/>
            <person name="Probst A."/>
            <person name="Burstein D."/>
            <person name="Thomas B.C."/>
            <person name="Banfield J.F."/>
        </authorList>
    </citation>
    <scope>NUCLEOTIDE SEQUENCE [LARGE SCALE GENOMIC DNA]</scope>
    <source>
        <strain evidence="9">HGW-Falkowbacteria-1</strain>
    </source>
</reference>
<dbReference type="InterPro" id="IPR045863">
    <property type="entry name" value="CorA_TM1_TM2"/>
</dbReference>
<comment type="similarity">
    <text evidence="2">Belongs to the CorA metal ion transporter (MIT) (TC 1.A.35) family.</text>
</comment>
<keyword evidence="7 8" id="KW-0472">Membrane</keyword>
<dbReference type="Proteomes" id="UP000233517">
    <property type="component" value="Unassembled WGS sequence"/>
</dbReference>
<comment type="caution">
    <text evidence="9">The sequence shown here is derived from an EMBL/GenBank/DDBJ whole genome shotgun (WGS) entry which is preliminary data.</text>
</comment>
<dbReference type="GO" id="GO:0015087">
    <property type="term" value="F:cobalt ion transmembrane transporter activity"/>
    <property type="evidence" value="ECO:0007669"/>
    <property type="project" value="TreeGrafter"/>
</dbReference>
<gene>
    <name evidence="9" type="ORF">CVU82_02120</name>
</gene>
<dbReference type="GO" id="GO:0005886">
    <property type="term" value="C:plasma membrane"/>
    <property type="evidence" value="ECO:0007669"/>
    <property type="project" value="UniProtKB-SubCell"/>
</dbReference>
<organism evidence="9 10">
    <name type="scientific">Candidatus Falkowbacteria bacterium HGW-Falkowbacteria-1</name>
    <dbReference type="NCBI Taxonomy" id="2013768"/>
    <lineage>
        <taxon>Bacteria</taxon>
        <taxon>Candidatus Falkowiibacteriota</taxon>
    </lineage>
</organism>
<dbReference type="InterPro" id="IPR002523">
    <property type="entry name" value="MgTranspt_CorA/ZnTranspt_ZntB"/>
</dbReference>
<keyword evidence="5 8" id="KW-0812">Transmembrane</keyword>
<evidence type="ECO:0000256" key="8">
    <source>
        <dbReference type="SAM" id="Phobius"/>
    </source>
</evidence>
<dbReference type="GO" id="GO:0015095">
    <property type="term" value="F:magnesium ion transmembrane transporter activity"/>
    <property type="evidence" value="ECO:0007669"/>
    <property type="project" value="TreeGrafter"/>
</dbReference>
<dbReference type="PANTHER" id="PTHR46494">
    <property type="entry name" value="CORA FAMILY METAL ION TRANSPORTER (EUROFUNG)"/>
    <property type="match status" value="1"/>
</dbReference>
<dbReference type="Gene3D" id="3.30.460.20">
    <property type="entry name" value="CorA soluble domain-like"/>
    <property type="match status" value="1"/>
</dbReference>
<proteinExistence type="inferred from homology"/>
<dbReference type="SUPFAM" id="SSF144083">
    <property type="entry name" value="Magnesium transport protein CorA, transmembrane region"/>
    <property type="match status" value="1"/>
</dbReference>
<evidence type="ECO:0000256" key="6">
    <source>
        <dbReference type="ARBA" id="ARBA00022989"/>
    </source>
</evidence>
<evidence type="ECO:0000256" key="4">
    <source>
        <dbReference type="ARBA" id="ARBA00022475"/>
    </source>
</evidence>
<evidence type="ECO:0000313" key="10">
    <source>
        <dbReference type="Proteomes" id="UP000233517"/>
    </source>
</evidence>
<dbReference type="SUPFAM" id="SSF143865">
    <property type="entry name" value="CorA soluble domain-like"/>
    <property type="match status" value="1"/>
</dbReference>
<evidence type="ECO:0000256" key="3">
    <source>
        <dbReference type="ARBA" id="ARBA00022448"/>
    </source>
</evidence>
<evidence type="ECO:0008006" key="11">
    <source>
        <dbReference type="Google" id="ProtNLM"/>
    </source>
</evidence>
<dbReference type="EMBL" id="PHAI01000002">
    <property type="protein sequence ID" value="PKM91370.1"/>
    <property type="molecule type" value="Genomic_DNA"/>
</dbReference>
<feature type="transmembrane region" description="Helical" evidence="8">
    <location>
        <begin position="262"/>
        <end position="281"/>
    </location>
</feature>
<dbReference type="AlphaFoldDB" id="A0A2N2E9G2"/>
<protein>
    <recommendedName>
        <fullName evidence="11">Magnesium transporter</fullName>
    </recommendedName>
</protein>
<keyword evidence="4" id="KW-1003">Cell membrane</keyword>